<keyword evidence="2" id="KW-1185">Reference proteome</keyword>
<proteinExistence type="predicted"/>
<accession>M5VPB7</accession>
<dbReference type="Gramene" id="ONH89862">
    <property type="protein sequence ID" value="ONH89862"/>
    <property type="gene ID" value="PRUPE_8G020500"/>
</dbReference>
<dbReference type="Proteomes" id="UP000006882">
    <property type="component" value="Chromosome G8"/>
</dbReference>
<sequence>MNSSALPFRGPLLLSLRKLLLAKNYGVTIEKSQPPSCLLNSSLKIFCSTSIQSKPYANVCYQDIKEEARVNKTKSPMRKGNI</sequence>
<evidence type="ECO:0000313" key="2">
    <source>
        <dbReference type="Proteomes" id="UP000006882"/>
    </source>
</evidence>
<protein>
    <submittedName>
        <fullName evidence="1">Uncharacterized protein</fullName>
    </submittedName>
</protein>
<name>M5VPB7_PRUPE</name>
<organism evidence="1 2">
    <name type="scientific">Prunus persica</name>
    <name type="common">Peach</name>
    <name type="synonym">Amygdalus persica</name>
    <dbReference type="NCBI Taxonomy" id="3760"/>
    <lineage>
        <taxon>Eukaryota</taxon>
        <taxon>Viridiplantae</taxon>
        <taxon>Streptophyta</taxon>
        <taxon>Embryophyta</taxon>
        <taxon>Tracheophyta</taxon>
        <taxon>Spermatophyta</taxon>
        <taxon>Magnoliopsida</taxon>
        <taxon>eudicotyledons</taxon>
        <taxon>Gunneridae</taxon>
        <taxon>Pentapetalae</taxon>
        <taxon>rosids</taxon>
        <taxon>fabids</taxon>
        <taxon>Rosales</taxon>
        <taxon>Rosaceae</taxon>
        <taxon>Amygdaloideae</taxon>
        <taxon>Amygdaleae</taxon>
        <taxon>Prunus</taxon>
    </lineage>
</organism>
<dbReference type="HOGENOM" id="CLU_2562692_0_0_1"/>
<gene>
    <name evidence="1" type="ORF">PRUPE_8G020500</name>
</gene>
<reference evidence="1 2" key="1">
    <citation type="journal article" date="2013" name="Nat. Genet.">
        <title>The high-quality draft genome of peach (Prunus persica) identifies unique patterns of genetic diversity, domestication and genome evolution.</title>
        <authorList>
            <consortium name="International Peach Genome Initiative"/>
            <person name="Verde I."/>
            <person name="Abbott A.G."/>
            <person name="Scalabrin S."/>
            <person name="Jung S."/>
            <person name="Shu S."/>
            <person name="Marroni F."/>
            <person name="Zhebentyayeva T."/>
            <person name="Dettori M.T."/>
            <person name="Grimwood J."/>
            <person name="Cattonaro F."/>
            <person name="Zuccolo A."/>
            <person name="Rossini L."/>
            <person name="Jenkins J."/>
            <person name="Vendramin E."/>
            <person name="Meisel L.A."/>
            <person name="Decroocq V."/>
            <person name="Sosinski B."/>
            <person name="Prochnik S."/>
            <person name="Mitros T."/>
            <person name="Policriti A."/>
            <person name="Cipriani G."/>
            <person name="Dondini L."/>
            <person name="Ficklin S."/>
            <person name="Goodstein D.M."/>
            <person name="Xuan P."/>
            <person name="Del Fabbro C."/>
            <person name="Aramini V."/>
            <person name="Copetti D."/>
            <person name="Gonzalez S."/>
            <person name="Horner D.S."/>
            <person name="Falchi R."/>
            <person name="Lucas S."/>
            <person name="Mica E."/>
            <person name="Maldonado J."/>
            <person name="Lazzari B."/>
            <person name="Bielenberg D."/>
            <person name="Pirona R."/>
            <person name="Miculan M."/>
            <person name="Barakat A."/>
            <person name="Testolin R."/>
            <person name="Stella A."/>
            <person name="Tartarini S."/>
            <person name="Tonutti P."/>
            <person name="Arus P."/>
            <person name="Orellana A."/>
            <person name="Wells C."/>
            <person name="Main D."/>
            <person name="Vizzotto G."/>
            <person name="Silva H."/>
            <person name="Salamini F."/>
            <person name="Schmutz J."/>
            <person name="Morgante M."/>
            <person name="Rokhsar D.S."/>
        </authorList>
    </citation>
    <scope>NUCLEOTIDE SEQUENCE [LARGE SCALE GENOMIC DNA]</scope>
    <source>
        <strain evidence="2">cv. Nemared</strain>
    </source>
</reference>
<evidence type="ECO:0000313" key="1">
    <source>
        <dbReference type="EMBL" id="ONH89862.1"/>
    </source>
</evidence>
<dbReference type="EMBL" id="CM007658">
    <property type="protein sequence ID" value="ONH89862.1"/>
    <property type="molecule type" value="Genomic_DNA"/>
</dbReference>
<dbReference type="AlphaFoldDB" id="M5VPB7"/>